<dbReference type="AlphaFoldDB" id="A0AAW1UXS1"/>
<evidence type="ECO:0000313" key="2">
    <source>
        <dbReference type="Proteomes" id="UP001431783"/>
    </source>
</evidence>
<organism evidence="1 2">
    <name type="scientific">Henosepilachna vigintioctopunctata</name>
    <dbReference type="NCBI Taxonomy" id="420089"/>
    <lineage>
        <taxon>Eukaryota</taxon>
        <taxon>Metazoa</taxon>
        <taxon>Ecdysozoa</taxon>
        <taxon>Arthropoda</taxon>
        <taxon>Hexapoda</taxon>
        <taxon>Insecta</taxon>
        <taxon>Pterygota</taxon>
        <taxon>Neoptera</taxon>
        <taxon>Endopterygota</taxon>
        <taxon>Coleoptera</taxon>
        <taxon>Polyphaga</taxon>
        <taxon>Cucujiformia</taxon>
        <taxon>Coccinelloidea</taxon>
        <taxon>Coccinellidae</taxon>
        <taxon>Epilachninae</taxon>
        <taxon>Epilachnini</taxon>
        <taxon>Henosepilachna</taxon>
    </lineage>
</organism>
<keyword evidence="2" id="KW-1185">Reference proteome</keyword>
<accession>A0AAW1UXS1</accession>
<reference evidence="1 2" key="1">
    <citation type="submission" date="2023-03" db="EMBL/GenBank/DDBJ databases">
        <title>Genome insight into feeding habits of ladybird beetles.</title>
        <authorList>
            <person name="Li H.-S."/>
            <person name="Huang Y.-H."/>
            <person name="Pang H."/>
        </authorList>
    </citation>
    <scope>NUCLEOTIDE SEQUENCE [LARGE SCALE GENOMIC DNA]</scope>
    <source>
        <strain evidence="1">SYSU_2023b</strain>
        <tissue evidence="1">Whole body</tissue>
    </source>
</reference>
<gene>
    <name evidence="1" type="ORF">WA026_009035</name>
</gene>
<evidence type="ECO:0000313" key="1">
    <source>
        <dbReference type="EMBL" id="KAK9884807.1"/>
    </source>
</evidence>
<name>A0AAW1UXS1_9CUCU</name>
<protein>
    <submittedName>
        <fullName evidence="1">Uncharacterized protein</fullName>
    </submittedName>
</protein>
<dbReference type="Proteomes" id="UP001431783">
    <property type="component" value="Unassembled WGS sequence"/>
</dbReference>
<comment type="caution">
    <text evidence="1">The sequence shown here is derived from an EMBL/GenBank/DDBJ whole genome shotgun (WGS) entry which is preliminary data.</text>
</comment>
<dbReference type="EMBL" id="JARQZJ010000094">
    <property type="protein sequence ID" value="KAK9884807.1"/>
    <property type="molecule type" value="Genomic_DNA"/>
</dbReference>
<sequence>MFEASATPGMKFSMVTDGKIGMIGKASREKFFGASCQSKDIIQRNLVSAERHLLKIIVKVNEFVDNVTFCVTPQKLEIEQE</sequence>
<proteinExistence type="predicted"/>